<name>A0A0M3HGG5_ASCLU</name>
<protein>
    <submittedName>
        <fullName evidence="3">C2 domain-containing protein</fullName>
    </submittedName>
</protein>
<dbReference type="Proteomes" id="UP000036681">
    <property type="component" value="Unplaced"/>
</dbReference>
<evidence type="ECO:0000256" key="1">
    <source>
        <dbReference type="SAM" id="MobiDB-lite"/>
    </source>
</evidence>
<keyword evidence="2" id="KW-1185">Reference proteome</keyword>
<evidence type="ECO:0000313" key="2">
    <source>
        <dbReference type="Proteomes" id="UP000036681"/>
    </source>
</evidence>
<proteinExistence type="predicted"/>
<feature type="region of interest" description="Disordered" evidence="1">
    <location>
        <begin position="1"/>
        <end position="32"/>
    </location>
</feature>
<evidence type="ECO:0000313" key="3">
    <source>
        <dbReference type="WBParaSite" id="ALUE_0000061001-mRNA-1"/>
    </source>
</evidence>
<dbReference type="AlphaFoldDB" id="A0A0M3HGG5"/>
<sequence>MDSALRSSTSSDDPCERFSLPTSATSSSISDDHINEQKFNKMTASIDNQDLDPAWKVTVEITGKYEILLITKVS</sequence>
<accession>A0A0M3HGG5</accession>
<reference evidence="3" key="1">
    <citation type="submission" date="2017-02" db="UniProtKB">
        <authorList>
            <consortium name="WormBaseParasite"/>
        </authorList>
    </citation>
    <scope>IDENTIFICATION</scope>
</reference>
<dbReference type="WBParaSite" id="ALUE_0000061001-mRNA-1">
    <property type="protein sequence ID" value="ALUE_0000061001-mRNA-1"/>
    <property type="gene ID" value="ALUE_0000061001"/>
</dbReference>
<organism evidence="2 3">
    <name type="scientific">Ascaris lumbricoides</name>
    <name type="common">Giant roundworm</name>
    <dbReference type="NCBI Taxonomy" id="6252"/>
    <lineage>
        <taxon>Eukaryota</taxon>
        <taxon>Metazoa</taxon>
        <taxon>Ecdysozoa</taxon>
        <taxon>Nematoda</taxon>
        <taxon>Chromadorea</taxon>
        <taxon>Rhabditida</taxon>
        <taxon>Spirurina</taxon>
        <taxon>Ascaridomorpha</taxon>
        <taxon>Ascaridoidea</taxon>
        <taxon>Ascarididae</taxon>
        <taxon>Ascaris</taxon>
    </lineage>
</organism>
<feature type="compositionally biased region" description="Polar residues" evidence="1">
    <location>
        <begin position="1"/>
        <end position="12"/>
    </location>
</feature>
<feature type="compositionally biased region" description="Low complexity" evidence="1">
    <location>
        <begin position="19"/>
        <end position="29"/>
    </location>
</feature>